<dbReference type="Proteomes" id="UP000027073">
    <property type="component" value="Unassembled WGS sequence"/>
</dbReference>
<dbReference type="SUPFAM" id="SSF51735">
    <property type="entry name" value="NAD(P)-binding Rossmann-fold domains"/>
    <property type="match status" value="1"/>
</dbReference>
<dbReference type="PRINTS" id="PR00081">
    <property type="entry name" value="GDHRDH"/>
</dbReference>
<evidence type="ECO:0000256" key="3">
    <source>
        <dbReference type="ARBA" id="ARBA00023002"/>
    </source>
</evidence>
<name>A0A067NKC4_PLEO1</name>
<dbReference type="GO" id="GO:0016616">
    <property type="term" value="F:oxidoreductase activity, acting on the CH-OH group of donors, NAD or NADP as acceptor"/>
    <property type="evidence" value="ECO:0007669"/>
    <property type="project" value="TreeGrafter"/>
</dbReference>
<dbReference type="EMBL" id="KL198008">
    <property type="protein sequence ID" value="KDQ27485.1"/>
    <property type="molecule type" value="Genomic_DNA"/>
</dbReference>
<accession>A0A067NKC4</accession>
<proteinExistence type="inferred from homology"/>
<dbReference type="VEuPathDB" id="FungiDB:PLEOSDRAFT_1112569"/>
<evidence type="ECO:0000313" key="5">
    <source>
        <dbReference type="Proteomes" id="UP000027073"/>
    </source>
</evidence>
<evidence type="ECO:0000256" key="2">
    <source>
        <dbReference type="ARBA" id="ARBA00022857"/>
    </source>
</evidence>
<dbReference type="PANTHER" id="PTHR44229">
    <property type="entry name" value="15-HYDROXYPROSTAGLANDIN DEHYDROGENASE [NAD(+)]"/>
    <property type="match status" value="1"/>
</dbReference>
<reference evidence="5" key="1">
    <citation type="journal article" date="2014" name="Proc. Natl. Acad. Sci. U.S.A.">
        <title>Extensive sampling of basidiomycete genomes demonstrates inadequacy of the white-rot/brown-rot paradigm for wood decay fungi.</title>
        <authorList>
            <person name="Riley R."/>
            <person name="Salamov A.A."/>
            <person name="Brown D.W."/>
            <person name="Nagy L.G."/>
            <person name="Floudas D."/>
            <person name="Held B.W."/>
            <person name="Levasseur A."/>
            <person name="Lombard V."/>
            <person name="Morin E."/>
            <person name="Otillar R."/>
            <person name="Lindquist E.A."/>
            <person name="Sun H."/>
            <person name="LaButti K.M."/>
            <person name="Schmutz J."/>
            <person name="Jabbour D."/>
            <person name="Luo H."/>
            <person name="Baker S.E."/>
            <person name="Pisabarro A.G."/>
            <person name="Walton J.D."/>
            <person name="Blanchette R.A."/>
            <person name="Henrissat B."/>
            <person name="Martin F."/>
            <person name="Cullen D."/>
            <person name="Hibbett D.S."/>
            <person name="Grigoriev I.V."/>
        </authorList>
    </citation>
    <scope>NUCLEOTIDE SEQUENCE [LARGE SCALE GENOMIC DNA]</scope>
    <source>
        <strain evidence="5">PC15</strain>
    </source>
</reference>
<sequence length="336" mass="35994">MAAVPDEELYAYADRLKDKVVVITGAANGIGREAALQFAKYGAKVVIGDRDVEGGEQTAQAVKAAGGLAVATKCDVTNWDDQVQLFELAIATYGAVDIVVPNAGVTEGVPFDAVKLVDGLPIKPKLTTLDVNLTGVVYSIHLALHYLRLNRVDKDSLKALIMIGSMASWSGIPKAPLYTASKHAVLGIMRAMHLFLQADNIRIGTIHPFFADTNIVPVPIKLLLAGIPKAPVPRIAGAILHAASNPSVESNGSAWLLTDNGPVFQVPKEQFKEGVYEMIDARANRLLKGGQGIAFYFNFVRDIGRIFGKQLAILGVGAILAKLAYNNRDTLTKLLK</sequence>
<dbReference type="PROSITE" id="PS00061">
    <property type="entry name" value="ADH_SHORT"/>
    <property type="match status" value="1"/>
</dbReference>
<dbReference type="PANTHER" id="PTHR44229:SF4">
    <property type="entry name" value="15-HYDROXYPROSTAGLANDIN DEHYDROGENASE [NAD(+)]"/>
    <property type="match status" value="1"/>
</dbReference>
<gene>
    <name evidence="4" type="ORF">PLEOSDRAFT_1112569</name>
</gene>
<dbReference type="Gene3D" id="3.40.50.720">
    <property type="entry name" value="NAD(P)-binding Rossmann-like Domain"/>
    <property type="match status" value="1"/>
</dbReference>
<evidence type="ECO:0000313" key="4">
    <source>
        <dbReference type="EMBL" id="KDQ27485.1"/>
    </source>
</evidence>
<organism evidence="4 5">
    <name type="scientific">Pleurotus ostreatus (strain PC15)</name>
    <name type="common">Oyster mushroom</name>
    <dbReference type="NCBI Taxonomy" id="1137138"/>
    <lineage>
        <taxon>Eukaryota</taxon>
        <taxon>Fungi</taxon>
        <taxon>Dikarya</taxon>
        <taxon>Basidiomycota</taxon>
        <taxon>Agaricomycotina</taxon>
        <taxon>Agaricomycetes</taxon>
        <taxon>Agaricomycetidae</taxon>
        <taxon>Agaricales</taxon>
        <taxon>Pleurotineae</taxon>
        <taxon>Pleurotaceae</taxon>
        <taxon>Pleurotus</taxon>
    </lineage>
</organism>
<protein>
    <recommendedName>
        <fullName evidence="6">NAD(P)-binding protein</fullName>
    </recommendedName>
</protein>
<dbReference type="InterPro" id="IPR020904">
    <property type="entry name" value="Sc_DH/Rdtase_CS"/>
</dbReference>
<evidence type="ECO:0008006" key="6">
    <source>
        <dbReference type="Google" id="ProtNLM"/>
    </source>
</evidence>
<keyword evidence="3" id="KW-0560">Oxidoreductase</keyword>
<evidence type="ECO:0000256" key="1">
    <source>
        <dbReference type="ARBA" id="ARBA00006484"/>
    </source>
</evidence>
<keyword evidence="2" id="KW-0521">NADP</keyword>
<dbReference type="HOGENOM" id="CLU_010194_13_1_1"/>
<dbReference type="AlphaFoldDB" id="A0A067NKC4"/>
<dbReference type="STRING" id="1137138.A0A067NKC4"/>
<dbReference type="InParanoid" id="A0A067NKC4"/>
<dbReference type="GO" id="GO:0005737">
    <property type="term" value="C:cytoplasm"/>
    <property type="evidence" value="ECO:0007669"/>
    <property type="project" value="TreeGrafter"/>
</dbReference>
<comment type="similarity">
    <text evidence="1">Belongs to the short-chain dehydrogenases/reductases (SDR) family.</text>
</comment>
<dbReference type="OrthoDB" id="5371740at2759"/>
<dbReference type="Pfam" id="PF00106">
    <property type="entry name" value="adh_short"/>
    <property type="match status" value="1"/>
</dbReference>
<dbReference type="InterPro" id="IPR002347">
    <property type="entry name" value="SDR_fam"/>
</dbReference>
<dbReference type="InterPro" id="IPR036291">
    <property type="entry name" value="NAD(P)-bd_dom_sf"/>
</dbReference>